<protein>
    <submittedName>
        <fullName evidence="2">Uncharacterized protein</fullName>
    </submittedName>
</protein>
<reference evidence="2 3" key="1">
    <citation type="journal article" date="2018" name="Front. Microbiol.">
        <title>Genome-Wide Analysis of Corynespora cassiicola Leaf Fall Disease Putative Effectors.</title>
        <authorList>
            <person name="Lopez D."/>
            <person name="Ribeiro S."/>
            <person name="Label P."/>
            <person name="Fumanal B."/>
            <person name="Venisse J.S."/>
            <person name="Kohler A."/>
            <person name="de Oliveira R.R."/>
            <person name="Labutti K."/>
            <person name="Lipzen A."/>
            <person name="Lail K."/>
            <person name="Bauer D."/>
            <person name="Ohm R.A."/>
            <person name="Barry K.W."/>
            <person name="Spatafora J."/>
            <person name="Grigoriev I.V."/>
            <person name="Martin F.M."/>
            <person name="Pujade-Renaud V."/>
        </authorList>
    </citation>
    <scope>NUCLEOTIDE SEQUENCE [LARGE SCALE GENOMIC DNA]</scope>
    <source>
        <strain evidence="2 3">Philippines</strain>
    </source>
</reference>
<feature type="region of interest" description="Disordered" evidence="1">
    <location>
        <begin position="61"/>
        <end position="100"/>
    </location>
</feature>
<name>A0A2T2MZZ9_CORCC</name>
<evidence type="ECO:0000313" key="3">
    <source>
        <dbReference type="Proteomes" id="UP000240883"/>
    </source>
</evidence>
<evidence type="ECO:0000313" key="2">
    <source>
        <dbReference type="EMBL" id="PSN58771.1"/>
    </source>
</evidence>
<sequence>MTTLGLPFCIFKPAFDPASFLHRKGLLQVEVVVVVAIAMQNSFEISYPLQAPTGDPFRFYEPPVPKQKSRRPKPKTAPVAPELISTETESQPDEAARKDSDKCLQMVSITDHGIGSIDMHPNWSTAVEGGSSENMVEIKDEPIALNVTLDKLECQLYTNGQPEGANPTMPDFLSSNYSSEDMEKAVHYVEEVLEADDQRKTLMALHRKTPKTAYSRSCMIQR</sequence>
<accession>A0A2T2MZZ9</accession>
<gene>
    <name evidence="2" type="ORF">BS50DRAFT_367925</name>
</gene>
<dbReference type="Proteomes" id="UP000240883">
    <property type="component" value="Unassembled WGS sequence"/>
</dbReference>
<proteinExistence type="predicted"/>
<evidence type="ECO:0000256" key="1">
    <source>
        <dbReference type="SAM" id="MobiDB-lite"/>
    </source>
</evidence>
<dbReference type="EMBL" id="KZ678200">
    <property type="protein sequence ID" value="PSN58771.1"/>
    <property type="molecule type" value="Genomic_DNA"/>
</dbReference>
<keyword evidence="3" id="KW-1185">Reference proteome</keyword>
<dbReference type="AlphaFoldDB" id="A0A2T2MZZ9"/>
<organism evidence="2 3">
    <name type="scientific">Corynespora cassiicola Philippines</name>
    <dbReference type="NCBI Taxonomy" id="1448308"/>
    <lineage>
        <taxon>Eukaryota</taxon>
        <taxon>Fungi</taxon>
        <taxon>Dikarya</taxon>
        <taxon>Ascomycota</taxon>
        <taxon>Pezizomycotina</taxon>
        <taxon>Dothideomycetes</taxon>
        <taxon>Pleosporomycetidae</taxon>
        <taxon>Pleosporales</taxon>
        <taxon>Corynesporascaceae</taxon>
        <taxon>Corynespora</taxon>
    </lineage>
</organism>